<dbReference type="InterPro" id="IPR050764">
    <property type="entry name" value="CbbQ/NirQ/NorQ/GpvN"/>
</dbReference>
<dbReference type="CDD" id="cd00009">
    <property type="entry name" value="AAA"/>
    <property type="match status" value="1"/>
</dbReference>
<gene>
    <name evidence="2" type="ORF">B2A_14046</name>
</gene>
<dbReference type="InterPro" id="IPR011703">
    <property type="entry name" value="ATPase_AAA-3"/>
</dbReference>
<dbReference type="Pfam" id="PF07726">
    <property type="entry name" value="AAA_3"/>
    <property type="match status" value="1"/>
</dbReference>
<dbReference type="PANTHER" id="PTHR42759">
    <property type="entry name" value="MOXR FAMILY PROTEIN"/>
    <property type="match status" value="1"/>
</dbReference>
<sequence>MNPLQELDHGIQQHLGETVFGLRELIHALIIAVVARGHALLEGPPGLGKTLLAKSLATALAGRFTRVQGTSDLMPADIIGTHVFDEASRKFTLHPGPVFTDVLLFDEINRASPKTQSALLQAMEERQVSLDRQTYRLPPAFLVIATQNPHEFEGTFPLPESQLDRFMMRIEVAYPAGEDERHVLEHYGTIASVEGPAAGAAVGTTLGPEAIAAARACADRVHVANEILEYILTLARASREQAQIALG</sequence>
<proteinExistence type="predicted"/>
<dbReference type="SMART" id="SM00382">
    <property type="entry name" value="AAA"/>
    <property type="match status" value="1"/>
</dbReference>
<organism evidence="2">
    <name type="scientific">mine drainage metagenome</name>
    <dbReference type="NCBI Taxonomy" id="410659"/>
    <lineage>
        <taxon>unclassified sequences</taxon>
        <taxon>metagenomes</taxon>
        <taxon>ecological metagenomes</taxon>
    </lineage>
</organism>
<dbReference type="GO" id="GO:0005524">
    <property type="term" value="F:ATP binding"/>
    <property type="evidence" value="ECO:0007669"/>
    <property type="project" value="InterPro"/>
</dbReference>
<evidence type="ECO:0000259" key="1">
    <source>
        <dbReference type="SMART" id="SM00382"/>
    </source>
</evidence>
<dbReference type="InterPro" id="IPR003593">
    <property type="entry name" value="AAA+_ATPase"/>
</dbReference>
<dbReference type="GO" id="GO:0016887">
    <property type="term" value="F:ATP hydrolysis activity"/>
    <property type="evidence" value="ECO:0007669"/>
    <property type="project" value="InterPro"/>
</dbReference>
<reference evidence="2" key="1">
    <citation type="submission" date="2013-08" db="EMBL/GenBank/DDBJ databases">
        <authorList>
            <person name="Mendez C."/>
            <person name="Richter M."/>
            <person name="Ferrer M."/>
            <person name="Sanchez J."/>
        </authorList>
    </citation>
    <scope>NUCLEOTIDE SEQUENCE</scope>
</reference>
<name>T0YFQ5_9ZZZZ</name>
<reference evidence="2" key="2">
    <citation type="journal article" date="2014" name="ISME J.">
        <title>Microbial stratification in low pH oxic and suboxic macroscopic growths along an acid mine drainage.</title>
        <authorList>
            <person name="Mendez-Garcia C."/>
            <person name="Mesa V."/>
            <person name="Sprenger R.R."/>
            <person name="Richter M."/>
            <person name="Diez M.S."/>
            <person name="Solano J."/>
            <person name="Bargiela R."/>
            <person name="Golyshina O.V."/>
            <person name="Manteca A."/>
            <person name="Ramos J.L."/>
            <person name="Gallego J.R."/>
            <person name="Llorente I."/>
            <person name="Martins Dos Santos V.A."/>
            <person name="Jensen O.N."/>
            <person name="Pelaez A.I."/>
            <person name="Sanchez J."/>
            <person name="Ferrer M."/>
        </authorList>
    </citation>
    <scope>NUCLEOTIDE SEQUENCE</scope>
</reference>
<dbReference type="SUPFAM" id="SSF52540">
    <property type="entry name" value="P-loop containing nucleoside triphosphate hydrolases"/>
    <property type="match status" value="1"/>
</dbReference>
<dbReference type="EMBL" id="AUZZ01010181">
    <property type="protein sequence ID" value="EQD30677.1"/>
    <property type="molecule type" value="Genomic_DNA"/>
</dbReference>
<dbReference type="AlphaFoldDB" id="T0YFQ5"/>
<comment type="caution">
    <text evidence="2">The sequence shown here is derived from an EMBL/GenBank/DDBJ whole genome shotgun (WGS) entry which is preliminary data.</text>
</comment>
<protein>
    <submittedName>
        <fullName evidence="2">Methanol dehydrogenase regulatory protein</fullName>
    </submittedName>
</protein>
<dbReference type="PANTHER" id="PTHR42759:SF1">
    <property type="entry name" value="MAGNESIUM-CHELATASE SUBUNIT CHLD"/>
    <property type="match status" value="1"/>
</dbReference>
<accession>T0YFQ5</accession>
<dbReference type="Gene3D" id="3.40.50.300">
    <property type="entry name" value="P-loop containing nucleotide triphosphate hydrolases"/>
    <property type="match status" value="1"/>
</dbReference>
<feature type="non-terminal residue" evidence="2">
    <location>
        <position position="247"/>
    </location>
</feature>
<evidence type="ECO:0000313" key="2">
    <source>
        <dbReference type="EMBL" id="EQD30677.1"/>
    </source>
</evidence>
<dbReference type="InterPro" id="IPR027417">
    <property type="entry name" value="P-loop_NTPase"/>
</dbReference>
<feature type="domain" description="AAA+ ATPase" evidence="1">
    <location>
        <begin position="35"/>
        <end position="176"/>
    </location>
</feature>